<dbReference type="OrthoDB" id="7188138at2"/>
<dbReference type="STRING" id="402881.Plav_2565"/>
<dbReference type="AlphaFoldDB" id="A7HW91"/>
<keyword evidence="2" id="KW-1133">Transmembrane helix</keyword>
<proteinExistence type="predicted"/>
<evidence type="ECO:0000256" key="2">
    <source>
        <dbReference type="SAM" id="Phobius"/>
    </source>
</evidence>
<feature type="transmembrane region" description="Helical" evidence="2">
    <location>
        <begin position="6"/>
        <end position="28"/>
    </location>
</feature>
<dbReference type="HOGENOM" id="CLU_1659075_0_0_5"/>
<evidence type="ECO:0000313" key="4">
    <source>
        <dbReference type="EMBL" id="ABS64174.1"/>
    </source>
</evidence>
<sequence length="159" mass="16964">MTPDLPLGVFLEIIVCVFLAATIAYCAMLDRRLRAMRSGQDGLRDLVRELNVATQRAVTAIDGLKQASAATNDELGERVRTGRILADELTLMIEAGNSIAERLGHGDRPALPRAPSPSATFQPGNGPRSTPVPKPASGRDSATAARAAHQLLDALKRSR</sequence>
<dbReference type="KEGG" id="pla:Plav_2565"/>
<accession>A7HW91</accession>
<feature type="domain" description="DUF6468" evidence="3">
    <location>
        <begin position="36"/>
        <end position="110"/>
    </location>
</feature>
<evidence type="ECO:0000259" key="3">
    <source>
        <dbReference type="Pfam" id="PF20072"/>
    </source>
</evidence>
<reference evidence="4 5" key="1">
    <citation type="journal article" date="2011" name="Stand. Genomic Sci.">
        <title>Complete genome sequence of Parvibaculum lavamentivorans type strain (DS-1(T)).</title>
        <authorList>
            <person name="Schleheck D."/>
            <person name="Weiss M."/>
            <person name="Pitluck S."/>
            <person name="Bruce D."/>
            <person name="Land M.L."/>
            <person name="Han S."/>
            <person name="Saunders E."/>
            <person name="Tapia R."/>
            <person name="Detter C."/>
            <person name="Brettin T."/>
            <person name="Han J."/>
            <person name="Woyke T."/>
            <person name="Goodwin L."/>
            <person name="Pennacchio L."/>
            <person name="Nolan M."/>
            <person name="Cook A.M."/>
            <person name="Kjelleberg S."/>
            <person name="Thomas T."/>
        </authorList>
    </citation>
    <scope>NUCLEOTIDE SEQUENCE [LARGE SCALE GENOMIC DNA]</scope>
    <source>
        <strain evidence="5">DS-1 / DSM 13023 / NCIMB 13966</strain>
    </source>
</reference>
<feature type="region of interest" description="Disordered" evidence="1">
    <location>
        <begin position="102"/>
        <end position="145"/>
    </location>
</feature>
<dbReference type="Pfam" id="PF20072">
    <property type="entry name" value="DUF6468"/>
    <property type="match status" value="1"/>
</dbReference>
<dbReference type="InterPro" id="IPR045531">
    <property type="entry name" value="DUF6468"/>
</dbReference>
<keyword evidence="2" id="KW-0812">Transmembrane</keyword>
<evidence type="ECO:0000256" key="1">
    <source>
        <dbReference type="SAM" id="MobiDB-lite"/>
    </source>
</evidence>
<name>A7HW91_PARL1</name>
<dbReference type="EMBL" id="CP000774">
    <property type="protein sequence ID" value="ABS64174.1"/>
    <property type="molecule type" value="Genomic_DNA"/>
</dbReference>
<protein>
    <recommendedName>
        <fullName evidence="3">DUF6468 domain-containing protein</fullName>
    </recommendedName>
</protein>
<evidence type="ECO:0000313" key="5">
    <source>
        <dbReference type="Proteomes" id="UP000006377"/>
    </source>
</evidence>
<dbReference type="RefSeq" id="WP_012111486.1">
    <property type="nucleotide sequence ID" value="NC_009719.1"/>
</dbReference>
<gene>
    <name evidence="4" type="ordered locus">Plav_2565</name>
</gene>
<keyword evidence="5" id="KW-1185">Reference proteome</keyword>
<dbReference type="Proteomes" id="UP000006377">
    <property type="component" value="Chromosome"/>
</dbReference>
<keyword evidence="2" id="KW-0472">Membrane</keyword>
<organism evidence="4 5">
    <name type="scientific">Parvibaculum lavamentivorans (strain DS-1 / DSM 13023 / NCIMB 13966)</name>
    <dbReference type="NCBI Taxonomy" id="402881"/>
    <lineage>
        <taxon>Bacteria</taxon>
        <taxon>Pseudomonadati</taxon>
        <taxon>Pseudomonadota</taxon>
        <taxon>Alphaproteobacteria</taxon>
        <taxon>Hyphomicrobiales</taxon>
        <taxon>Parvibaculaceae</taxon>
        <taxon>Parvibaculum</taxon>
    </lineage>
</organism>